<protein>
    <submittedName>
        <fullName evidence="2">Uncharacterized protein</fullName>
    </submittedName>
</protein>
<evidence type="ECO:0000313" key="3">
    <source>
        <dbReference type="Proteomes" id="UP000676246"/>
    </source>
</evidence>
<dbReference type="RefSeq" id="WP_210851463.1">
    <property type="nucleotide sequence ID" value="NZ_JAGQDD010000001.1"/>
</dbReference>
<gene>
    <name evidence="2" type="ORF">KAK03_01820</name>
</gene>
<comment type="caution">
    <text evidence="2">The sequence shown here is derived from an EMBL/GenBank/DDBJ whole genome shotgun (WGS) entry which is preliminary data.</text>
</comment>
<feature type="chain" id="PRO_5036700006" evidence="1">
    <location>
        <begin position="27"/>
        <end position="273"/>
    </location>
</feature>
<organism evidence="2 3">
    <name type="scientific">Ideonella alba</name>
    <dbReference type="NCBI Taxonomy" id="2824118"/>
    <lineage>
        <taxon>Bacteria</taxon>
        <taxon>Pseudomonadati</taxon>
        <taxon>Pseudomonadota</taxon>
        <taxon>Betaproteobacteria</taxon>
        <taxon>Burkholderiales</taxon>
        <taxon>Sphaerotilaceae</taxon>
        <taxon>Ideonella</taxon>
    </lineage>
</organism>
<feature type="signal peptide" evidence="1">
    <location>
        <begin position="1"/>
        <end position="26"/>
    </location>
</feature>
<sequence length="273" mass="28229">MTRPVLRAMTALAGVLLTLLSVGAHASTYRCSADGLTVSYEETGTPPTVRSLSVQPTGGLAVVYDESTITEAAVPMGRLLTVREAGSKRHDSLLIPRANFTDNAAYPFYGWWFVTSTNKASQTPLVENAKGRRLDCQAAAVGLFKLGGTVTAGTPWGGASLTNNGTDKLNLTADGAFAFAPRYPQGSSYNVAVTPGPNAQCNVSNGSGVVNGDVGNIGVSCECVAGFAGCNTSMCAFNLMSDPNNCGRCAFSCGPNHACIAGTCVGTLQRLLQ</sequence>
<dbReference type="AlphaFoldDB" id="A0A941BCJ2"/>
<evidence type="ECO:0000256" key="1">
    <source>
        <dbReference type="SAM" id="SignalP"/>
    </source>
</evidence>
<proteinExistence type="predicted"/>
<reference evidence="2 3" key="1">
    <citation type="submission" date="2021-04" db="EMBL/GenBank/DDBJ databases">
        <title>The genome sequence of Ideonella sp. 3Y2.</title>
        <authorList>
            <person name="Liu Y."/>
        </authorList>
    </citation>
    <scope>NUCLEOTIDE SEQUENCE [LARGE SCALE GENOMIC DNA]</scope>
    <source>
        <strain evidence="2 3">3Y2</strain>
    </source>
</reference>
<evidence type="ECO:0000313" key="2">
    <source>
        <dbReference type="EMBL" id="MBQ0929206.1"/>
    </source>
</evidence>
<name>A0A941BCJ2_9BURK</name>
<accession>A0A941BCJ2</accession>
<dbReference type="Proteomes" id="UP000676246">
    <property type="component" value="Unassembled WGS sequence"/>
</dbReference>
<keyword evidence="1" id="KW-0732">Signal</keyword>
<dbReference type="EMBL" id="JAGQDD010000001">
    <property type="protein sequence ID" value="MBQ0929206.1"/>
    <property type="molecule type" value="Genomic_DNA"/>
</dbReference>
<keyword evidence="3" id="KW-1185">Reference proteome</keyword>